<organism evidence="1 2">
    <name type="scientific">Rhizobium phage RHph_N34</name>
    <dbReference type="NCBI Taxonomy" id="2509586"/>
    <lineage>
        <taxon>Viruses</taxon>
        <taxon>Duplodnaviria</taxon>
        <taxon>Heunggongvirae</taxon>
        <taxon>Uroviricota</taxon>
        <taxon>Caudoviricetes</taxon>
        <taxon>Pootjesviridae</taxon>
        <taxon>Staniewskivirinae</taxon>
        <taxon>Trinifflemingvirus</taxon>
        <taxon>Trinifflemingvirus N34</taxon>
    </lineage>
</organism>
<reference evidence="1 2" key="1">
    <citation type="submission" date="2020-01" db="EMBL/GenBank/DDBJ databases">
        <title>Patterns of diversity and host range of bacteriophage communities associated with bean-nodulatin bacteria.</title>
        <authorList>
            <person name="Vann Cauwenberghe J."/>
            <person name="Santamaria R.I."/>
            <person name="Bustos P."/>
            <person name="Juarez S."/>
            <person name="Gonzalez V."/>
        </authorList>
    </citation>
    <scope>NUCLEOTIDE SEQUENCE [LARGE SCALE GENOMIC DNA]</scope>
    <source>
        <strain evidence="2">RHph</strain>
    </source>
</reference>
<evidence type="ECO:0000313" key="1">
    <source>
        <dbReference type="EMBL" id="QIG73991.1"/>
    </source>
</evidence>
<dbReference type="Proteomes" id="UP000646667">
    <property type="component" value="Segment"/>
</dbReference>
<name>A0A7S5RA95_9CAUD</name>
<proteinExistence type="predicted"/>
<keyword evidence="2" id="KW-1185">Reference proteome</keyword>
<dbReference type="EMBL" id="MN988534">
    <property type="protein sequence ID" value="QIG73991.1"/>
    <property type="molecule type" value="Genomic_DNA"/>
</dbReference>
<accession>A0A7S5RA95</accession>
<gene>
    <name evidence="1" type="ORF">EVC06_216</name>
</gene>
<protein>
    <submittedName>
        <fullName evidence="1">Uncharacterized protein</fullName>
    </submittedName>
</protein>
<sequence length="64" mass="7602">MIKETLDDLIQSIRSKAIEESFDECIETIEHCFGKERSEWIVNHLRTRKEFLTRTRSKSSVSSR</sequence>
<evidence type="ECO:0000313" key="2">
    <source>
        <dbReference type="Proteomes" id="UP000646667"/>
    </source>
</evidence>